<keyword evidence="3 14" id="KW-0479">Metal-binding</keyword>
<evidence type="ECO:0000259" key="15">
    <source>
        <dbReference type="Pfam" id="PF01507"/>
    </source>
</evidence>
<evidence type="ECO:0000256" key="2">
    <source>
        <dbReference type="ARBA" id="ARBA00022490"/>
    </source>
</evidence>
<dbReference type="GO" id="GO:0004604">
    <property type="term" value="F:phosphoadenylyl-sulfate reductase (thioredoxin) activity"/>
    <property type="evidence" value="ECO:0007669"/>
    <property type="project" value="UniProtKB-UniRule"/>
</dbReference>
<name>A0A7W8HER7_9BURK</name>
<dbReference type="GO" id="GO:0019344">
    <property type="term" value="P:cysteine biosynthetic process"/>
    <property type="evidence" value="ECO:0007669"/>
    <property type="project" value="InterPro"/>
</dbReference>
<dbReference type="GO" id="GO:0019379">
    <property type="term" value="P:sulfate assimilation, phosphoadenylyl sulfate reduction by phosphoadenylyl-sulfate reductase (thioredoxin)"/>
    <property type="evidence" value="ECO:0007669"/>
    <property type="project" value="UniProtKB-UniRule"/>
</dbReference>
<keyword evidence="17" id="KW-1185">Reference proteome</keyword>
<sequence>MTIEDRITAATALLRDALAAYPSAAFASSFGAEDMVLLDLIERLGLEVDAFTLDTGRLHEETYALMARARERYPRTPVRVLFPDAARLEAWVTAHGINAFRDSVALRKECCGIRKLEPLSRALRGRQLWITGLRREQSPTRSDVANLERDEANGLMKLNPLADWSAADVAAYVEARQVPVNALHAQGFPSIGCAPCTRAVAPGEDERAGRWWWEQPMQRECGLHIGADGRLARSAGTRDTNAAAPVSAASITTE</sequence>
<comment type="similarity">
    <text evidence="1 14">Belongs to the PAPS reductase family. CysH subfamily.</text>
</comment>
<evidence type="ECO:0000256" key="4">
    <source>
        <dbReference type="ARBA" id="ARBA00023002"/>
    </source>
</evidence>
<evidence type="ECO:0000256" key="12">
    <source>
        <dbReference type="ARBA" id="ARBA00032041"/>
    </source>
</evidence>
<comment type="function">
    <text evidence="7 14">Catalyzes the formation of sulfite from adenosine 5'-phosphosulfate (APS) using thioredoxin as an electron donor.</text>
</comment>
<evidence type="ECO:0000256" key="3">
    <source>
        <dbReference type="ARBA" id="ARBA00022723"/>
    </source>
</evidence>
<dbReference type="EC" id="1.8.4.10" evidence="9 14"/>
<dbReference type="GO" id="GO:0005737">
    <property type="term" value="C:cytoplasm"/>
    <property type="evidence" value="ECO:0007669"/>
    <property type="project" value="UniProtKB-SubCell"/>
</dbReference>
<protein>
    <recommendedName>
        <fullName evidence="10 14">Adenosine 5'-phosphosulfate reductase</fullName>
        <shortName evidence="14">APS reductase</shortName>
        <ecNumber evidence="9 14">1.8.4.10</ecNumber>
    </recommendedName>
    <alternativeName>
        <fullName evidence="12 14">5'-adenylylsulfate reductase</fullName>
    </alternativeName>
    <alternativeName>
        <fullName evidence="11 14">Thioredoxin-dependent 5'-adenylylsulfate reductase</fullName>
    </alternativeName>
</protein>
<evidence type="ECO:0000256" key="9">
    <source>
        <dbReference type="ARBA" id="ARBA00024386"/>
    </source>
</evidence>
<dbReference type="GO" id="GO:0070814">
    <property type="term" value="P:hydrogen sulfide biosynthetic process"/>
    <property type="evidence" value="ECO:0007669"/>
    <property type="project" value="UniProtKB-UniRule"/>
</dbReference>
<feature type="binding site" evidence="14">
    <location>
        <position position="196"/>
    </location>
    <ligand>
        <name>[4Fe-4S] cluster</name>
        <dbReference type="ChEBI" id="CHEBI:49883"/>
    </ligand>
</feature>
<evidence type="ECO:0000256" key="8">
    <source>
        <dbReference type="ARBA" id="ARBA00024327"/>
    </source>
</evidence>
<comment type="catalytic activity">
    <reaction evidence="13 14">
        <text>[thioredoxin]-disulfide + sulfite + AMP + 2 H(+) = adenosine 5'-phosphosulfate + [thioredoxin]-dithiol</text>
        <dbReference type="Rhea" id="RHEA:21976"/>
        <dbReference type="Rhea" id="RHEA-COMP:10698"/>
        <dbReference type="Rhea" id="RHEA-COMP:10700"/>
        <dbReference type="ChEBI" id="CHEBI:15378"/>
        <dbReference type="ChEBI" id="CHEBI:17359"/>
        <dbReference type="ChEBI" id="CHEBI:29950"/>
        <dbReference type="ChEBI" id="CHEBI:50058"/>
        <dbReference type="ChEBI" id="CHEBI:58243"/>
        <dbReference type="ChEBI" id="CHEBI:456215"/>
        <dbReference type="EC" id="1.8.4.10"/>
    </reaction>
</comment>
<dbReference type="InterPro" id="IPR014729">
    <property type="entry name" value="Rossmann-like_a/b/a_fold"/>
</dbReference>
<evidence type="ECO:0000256" key="7">
    <source>
        <dbReference type="ARBA" id="ARBA00024298"/>
    </source>
</evidence>
<dbReference type="NCBIfam" id="NF002537">
    <property type="entry name" value="PRK02090.1"/>
    <property type="match status" value="1"/>
</dbReference>
<keyword evidence="6 14" id="KW-0411">Iron-sulfur</keyword>
<dbReference type="NCBIfam" id="TIGR02055">
    <property type="entry name" value="APS_reductase"/>
    <property type="match status" value="1"/>
</dbReference>
<gene>
    <name evidence="14" type="primary">cysH</name>
    <name evidence="16" type="ORF">HNQ70_000703</name>
</gene>
<evidence type="ECO:0000256" key="5">
    <source>
        <dbReference type="ARBA" id="ARBA00023004"/>
    </source>
</evidence>
<dbReference type="GO" id="GO:0051539">
    <property type="term" value="F:4 iron, 4 sulfur cluster binding"/>
    <property type="evidence" value="ECO:0007669"/>
    <property type="project" value="UniProtKB-UniRule"/>
</dbReference>
<dbReference type="RefSeq" id="WP_183964354.1">
    <property type="nucleotide sequence ID" value="NZ_BAABEW010000008.1"/>
</dbReference>
<evidence type="ECO:0000256" key="1">
    <source>
        <dbReference type="ARBA" id="ARBA00009732"/>
    </source>
</evidence>
<feature type="binding site" evidence="14">
    <location>
        <position position="110"/>
    </location>
    <ligand>
        <name>[4Fe-4S] cluster</name>
        <dbReference type="ChEBI" id="CHEBI:49883"/>
    </ligand>
</feature>
<dbReference type="InterPro" id="IPR002500">
    <property type="entry name" value="PAPS_reduct_dom"/>
</dbReference>
<dbReference type="PIRSF" id="PIRSF000857">
    <property type="entry name" value="PAPS_reductase"/>
    <property type="match status" value="1"/>
</dbReference>
<evidence type="ECO:0000313" key="17">
    <source>
        <dbReference type="Proteomes" id="UP000532440"/>
    </source>
</evidence>
<dbReference type="Pfam" id="PF01507">
    <property type="entry name" value="PAPS_reduct"/>
    <property type="match status" value="1"/>
</dbReference>
<dbReference type="InterPro" id="IPR011798">
    <property type="entry name" value="APS_reductase"/>
</dbReference>
<comment type="pathway">
    <text evidence="8 14">Sulfur metabolism; hydrogen sulfide biosynthesis; sulfite from sulfate.</text>
</comment>
<feature type="binding site" evidence="14">
    <location>
        <position position="111"/>
    </location>
    <ligand>
        <name>[4Fe-4S] cluster</name>
        <dbReference type="ChEBI" id="CHEBI:49883"/>
    </ligand>
</feature>
<keyword evidence="4 14" id="KW-0560">Oxidoreductase</keyword>
<evidence type="ECO:0000313" key="16">
    <source>
        <dbReference type="EMBL" id="MBB5270699.1"/>
    </source>
</evidence>
<dbReference type="InterPro" id="IPR004511">
    <property type="entry name" value="PAPS/APS_Rdtase"/>
</dbReference>
<dbReference type="AlphaFoldDB" id="A0A7W8HER7"/>
<evidence type="ECO:0000256" key="6">
    <source>
        <dbReference type="ARBA" id="ARBA00023014"/>
    </source>
</evidence>
<comment type="subcellular location">
    <subcellularLocation>
        <location evidence="14">Cytoplasm</location>
    </subcellularLocation>
</comment>
<comment type="cofactor">
    <cofactor evidence="14">
        <name>[4Fe-4S] cluster</name>
        <dbReference type="ChEBI" id="CHEBI:49883"/>
    </cofactor>
    <text evidence="14">Binds 1 [4Fe-4S] cluster per subunit.</text>
</comment>
<dbReference type="GO" id="GO:0046872">
    <property type="term" value="F:metal ion binding"/>
    <property type="evidence" value="ECO:0007669"/>
    <property type="project" value="UniProtKB-KW"/>
</dbReference>
<dbReference type="SUPFAM" id="SSF52402">
    <property type="entry name" value="Adenine nucleotide alpha hydrolases-like"/>
    <property type="match status" value="1"/>
</dbReference>
<keyword evidence="2 14" id="KW-0963">Cytoplasm</keyword>
<accession>A0A7W8HER7</accession>
<evidence type="ECO:0000256" key="11">
    <source>
        <dbReference type="ARBA" id="ARBA00030894"/>
    </source>
</evidence>
<evidence type="ECO:0000256" key="13">
    <source>
        <dbReference type="ARBA" id="ARBA00048441"/>
    </source>
</evidence>
<dbReference type="GO" id="GO:0043866">
    <property type="term" value="F:adenylyl-sulfate reductase (thioredoxin) activity"/>
    <property type="evidence" value="ECO:0007669"/>
    <property type="project" value="UniProtKB-EC"/>
</dbReference>
<feature type="binding site" evidence="14">
    <location>
        <position position="193"/>
    </location>
    <ligand>
        <name>[4Fe-4S] cluster</name>
        <dbReference type="ChEBI" id="CHEBI:49883"/>
    </ligand>
</feature>
<dbReference type="Proteomes" id="UP000532440">
    <property type="component" value="Unassembled WGS sequence"/>
</dbReference>
<comment type="caution">
    <text evidence="16">The sequence shown here is derived from an EMBL/GenBank/DDBJ whole genome shotgun (WGS) entry which is preliminary data.</text>
</comment>
<dbReference type="CDD" id="cd23945">
    <property type="entry name" value="PAPS_reductase"/>
    <property type="match status" value="1"/>
</dbReference>
<proteinExistence type="inferred from homology"/>
<feature type="domain" description="Phosphoadenosine phosphosulphate reductase" evidence="15">
    <location>
        <begin position="25"/>
        <end position="199"/>
    </location>
</feature>
<evidence type="ECO:0000256" key="10">
    <source>
        <dbReference type="ARBA" id="ARBA00029514"/>
    </source>
</evidence>
<dbReference type="Gene3D" id="3.40.50.620">
    <property type="entry name" value="HUPs"/>
    <property type="match status" value="1"/>
</dbReference>
<evidence type="ECO:0000256" key="14">
    <source>
        <dbReference type="HAMAP-Rule" id="MF_00063"/>
    </source>
</evidence>
<dbReference type="NCBIfam" id="TIGR00434">
    <property type="entry name" value="cysH"/>
    <property type="match status" value="1"/>
</dbReference>
<organism evidence="16 17">
    <name type="scientific">Quisquiliibacterium transsilvanicum</name>
    <dbReference type="NCBI Taxonomy" id="1549638"/>
    <lineage>
        <taxon>Bacteria</taxon>
        <taxon>Pseudomonadati</taxon>
        <taxon>Pseudomonadota</taxon>
        <taxon>Betaproteobacteria</taxon>
        <taxon>Burkholderiales</taxon>
        <taxon>Burkholderiaceae</taxon>
        <taxon>Quisquiliibacterium</taxon>
    </lineage>
</organism>
<reference evidence="16 17" key="1">
    <citation type="submission" date="2020-08" db="EMBL/GenBank/DDBJ databases">
        <title>Genomic Encyclopedia of Type Strains, Phase IV (KMG-IV): sequencing the most valuable type-strain genomes for metagenomic binning, comparative biology and taxonomic classification.</title>
        <authorList>
            <person name="Goeker M."/>
        </authorList>
    </citation>
    <scope>NUCLEOTIDE SEQUENCE [LARGE SCALE GENOMIC DNA]</scope>
    <source>
        <strain evidence="16 17">DSM 29781</strain>
    </source>
</reference>
<keyword evidence="5 14" id="KW-0408">Iron</keyword>
<feature type="active site" description="Nucleophile; cysteine thiosulfonate intermediate" evidence="14">
    <location>
        <position position="221"/>
    </location>
</feature>
<dbReference type="HAMAP" id="MF_00063">
    <property type="entry name" value="CysH"/>
    <property type="match status" value="1"/>
</dbReference>
<dbReference type="PANTHER" id="PTHR46482">
    <property type="entry name" value="5'-ADENYLYLSULFATE REDUCTASE 3, CHLOROPLASTIC"/>
    <property type="match status" value="1"/>
</dbReference>
<dbReference type="EMBL" id="JACHGB010000002">
    <property type="protein sequence ID" value="MBB5270699.1"/>
    <property type="molecule type" value="Genomic_DNA"/>
</dbReference>
<dbReference type="PANTHER" id="PTHR46482:SF9">
    <property type="entry name" value="5'-ADENYLYLSULFATE REDUCTASE 1, CHLOROPLASTIC"/>
    <property type="match status" value="1"/>
</dbReference>